<dbReference type="Proteomes" id="UP000825890">
    <property type="component" value="Unassembled WGS sequence"/>
</dbReference>
<accession>A0A9P3FMA9</accession>
<name>A0A9P3FMA9_9PEZI</name>
<evidence type="ECO:0000313" key="1">
    <source>
        <dbReference type="EMBL" id="GIZ49515.1"/>
    </source>
</evidence>
<evidence type="ECO:0000313" key="2">
    <source>
        <dbReference type="Proteomes" id="UP000825890"/>
    </source>
</evidence>
<gene>
    <name evidence="1" type="ORF">CKM354_001254500</name>
</gene>
<protein>
    <recommendedName>
        <fullName evidence="3">Fe2OG dioxygenase domain-containing protein</fullName>
    </recommendedName>
</protein>
<comment type="caution">
    <text evidence="1">The sequence shown here is derived from an EMBL/GenBank/DDBJ whole genome shotgun (WGS) entry which is preliminary data.</text>
</comment>
<dbReference type="AlphaFoldDB" id="A0A9P3FMA9"/>
<dbReference type="GeneID" id="68298120"/>
<dbReference type="PANTHER" id="PTHR41677">
    <property type="entry name" value="YALI0B19030P"/>
    <property type="match status" value="1"/>
</dbReference>
<dbReference type="EMBL" id="BOLY01000009">
    <property type="protein sequence ID" value="GIZ49515.1"/>
    <property type="molecule type" value="Genomic_DNA"/>
</dbReference>
<dbReference type="RefSeq" id="XP_044664002.1">
    <property type="nucleotide sequence ID" value="XM_044808067.1"/>
</dbReference>
<evidence type="ECO:0008006" key="3">
    <source>
        <dbReference type="Google" id="ProtNLM"/>
    </source>
</evidence>
<reference evidence="1 2" key="1">
    <citation type="submission" date="2021-01" db="EMBL/GenBank/DDBJ databases">
        <title>Cercospora kikuchii MAFF 305040 whole genome shotgun sequence.</title>
        <authorList>
            <person name="Kashiwa T."/>
            <person name="Suzuki T."/>
        </authorList>
    </citation>
    <scope>NUCLEOTIDE SEQUENCE [LARGE SCALE GENOMIC DNA]</scope>
    <source>
        <strain evidence="1 2">MAFF 305040</strain>
    </source>
</reference>
<sequence>MPHRVSIDAAEADILPTKHRKDINLPQQMINEARQPQRIPFSAEKHLRFQEPEKIHTTQELGLGKVGISDHAVTEPFSIFTPEAIQQIRAETFSAEVLSQYYCPTSPTSGQIRGHCPTAAPFTYAAWTSPEVIAWVSKMAGVDLMPAIDYDIGHVNIALPKPDGVEEKIVAPGEQKEGEVSKYCESAFGWHTDSYAFVCVAMLSDCTGMVGGETFIRTGTGEVMKARGPQLGTAVVMQGAYLPHQATAARGNHERISMVTSWRPKCPLMKDHTMMRGTKNISHLPTLYHQYAEYRMENLEERVRREAKSLRKRRAIEPLNFDVVRMRSWLEEQKAYIDDMLRELQVDRRVLGGESRRDSGVVEDQ</sequence>
<dbReference type="OrthoDB" id="10256055at2759"/>
<keyword evidence="2" id="KW-1185">Reference proteome</keyword>
<dbReference type="PANTHER" id="PTHR41677:SF1">
    <property type="entry name" value="FE2OG DIOXYGENASE DOMAIN-CONTAINING PROTEIN"/>
    <property type="match status" value="1"/>
</dbReference>
<proteinExistence type="predicted"/>
<organism evidence="1 2">
    <name type="scientific">Cercospora kikuchii</name>
    <dbReference type="NCBI Taxonomy" id="84275"/>
    <lineage>
        <taxon>Eukaryota</taxon>
        <taxon>Fungi</taxon>
        <taxon>Dikarya</taxon>
        <taxon>Ascomycota</taxon>
        <taxon>Pezizomycotina</taxon>
        <taxon>Dothideomycetes</taxon>
        <taxon>Dothideomycetidae</taxon>
        <taxon>Mycosphaerellales</taxon>
        <taxon>Mycosphaerellaceae</taxon>
        <taxon>Cercospora</taxon>
    </lineage>
</organism>